<dbReference type="EMBL" id="BKCJ010441775">
    <property type="protein sequence ID" value="GFA53892.1"/>
    <property type="molecule type" value="Genomic_DNA"/>
</dbReference>
<name>A0A699JU90_TANCI</name>
<sequence>ARVGGFCWGEVGKVVAVVGCGGEAAGKGGVVLQWWREKMVEDEQ</sequence>
<protein>
    <submittedName>
        <fullName evidence="1">Uncharacterized protein</fullName>
    </submittedName>
</protein>
<comment type="caution">
    <text evidence="1">The sequence shown here is derived from an EMBL/GenBank/DDBJ whole genome shotgun (WGS) entry which is preliminary data.</text>
</comment>
<organism evidence="1">
    <name type="scientific">Tanacetum cinerariifolium</name>
    <name type="common">Dalmatian daisy</name>
    <name type="synonym">Chrysanthemum cinerariifolium</name>
    <dbReference type="NCBI Taxonomy" id="118510"/>
    <lineage>
        <taxon>Eukaryota</taxon>
        <taxon>Viridiplantae</taxon>
        <taxon>Streptophyta</taxon>
        <taxon>Embryophyta</taxon>
        <taxon>Tracheophyta</taxon>
        <taxon>Spermatophyta</taxon>
        <taxon>Magnoliopsida</taxon>
        <taxon>eudicotyledons</taxon>
        <taxon>Gunneridae</taxon>
        <taxon>Pentapetalae</taxon>
        <taxon>asterids</taxon>
        <taxon>campanulids</taxon>
        <taxon>Asterales</taxon>
        <taxon>Asteraceae</taxon>
        <taxon>Asteroideae</taxon>
        <taxon>Anthemideae</taxon>
        <taxon>Anthemidinae</taxon>
        <taxon>Tanacetum</taxon>
    </lineage>
</organism>
<dbReference type="AlphaFoldDB" id="A0A699JU90"/>
<proteinExistence type="predicted"/>
<evidence type="ECO:0000313" key="1">
    <source>
        <dbReference type="EMBL" id="GFA53892.1"/>
    </source>
</evidence>
<feature type="non-terminal residue" evidence="1">
    <location>
        <position position="1"/>
    </location>
</feature>
<gene>
    <name evidence="1" type="ORF">Tci_625864</name>
</gene>
<accession>A0A699JU90</accession>
<reference evidence="1" key="1">
    <citation type="journal article" date="2019" name="Sci. Rep.">
        <title>Draft genome of Tanacetum cinerariifolium, the natural source of mosquito coil.</title>
        <authorList>
            <person name="Yamashiro T."/>
            <person name="Shiraishi A."/>
            <person name="Satake H."/>
            <person name="Nakayama K."/>
        </authorList>
    </citation>
    <scope>NUCLEOTIDE SEQUENCE</scope>
</reference>